<gene>
    <name evidence="1" type="ORF">GLE_0635</name>
</gene>
<protein>
    <submittedName>
        <fullName evidence="1">Uncharacterized protein</fullName>
    </submittedName>
</protein>
<accession>A0A0S2DBT6</accession>
<reference evidence="1 2" key="1">
    <citation type="submission" date="2015-11" db="EMBL/GenBank/DDBJ databases">
        <title>Genome sequences of Lysobacter enzymogenes strain C3 and Lysobacter antibioticus ATCC 29479.</title>
        <authorList>
            <person name="Kobayashi D.Y."/>
        </authorList>
    </citation>
    <scope>NUCLEOTIDE SEQUENCE [LARGE SCALE GENOMIC DNA]</scope>
    <source>
        <strain evidence="1 2">C3</strain>
    </source>
</reference>
<dbReference type="Gene3D" id="3.20.70.20">
    <property type="match status" value="1"/>
</dbReference>
<proteinExistence type="predicted"/>
<evidence type="ECO:0000313" key="1">
    <source>
        <dbReference type="EMBL" id="ALN55993.1"/>
    </source>
</evidence>
<name>A0A0S2DBT6_LYSEN</name>
<evidence type="ECO:0000313" key="2">
    <source>
        <dbReference type="Proteomes" id="UP000061569"/>
    </source>
</evidence>
<dbReference type="STRING" id="69.GLE_0635"/>
<dbReference type="EMBL" id="CP013140">
    <property type="protein sequence ID" value="ALN55993.1"/>
    <property type="molecule type" value="Genomic_DNA"/>
</dbReference>
<dbReference type="SUPFAM" id="SSF51998">
    <property type="entry name" value="PFL-like glycyl radical enzymes"/>
    <property type="match status" value="1"/>
</dbReference>
<dbReference type="OrthoDB" id="5948085at2"/>
<organism evidence="1 2">
    <name type="scientific">Lysobacter enzymogenes</name>
    <dbReference type="NCBI Taxonomy" id="69"/>
    <lineage>
        <taxon>Bacteria</taxon>
        <taxon>Pseudomonadati</taxon>
        <taxon>Pseudomonadota</taxon>
        <taxon>Gammaproteobacteria</taxon>
        <taxon>Lysobacterales</taxon>
        <taxon>Lysobacteraceae</taxon>
        <taxon>Lysobacter</taxon>
    </lineage>
</organism>
<dbReference type="PATRIC" id="fig|69.6.peg.624"/>
<dbReference type="Proteomes" id="UP000061569">
    <property type="component" value="Chromosome"/>
</dbReference>
<dbReference type="KEGG" id="lez:GLE_0635"/>
<sequence>MTRLTRFTDPHAVDLWDTRFRWRSGERLRDRTVDATWQRVASTLAAVGGDSGYWCSRYVAAFGAWQVLPDPRLLRRAGTERAVPPLRAPRAALNAGAFVLDAGSARARFDHDRFAIAAALAVRMLDDAAVAFGADSGLLRLEVGVIGLADALARMGVDYLGDAAPAQAQAIARSLALGCLQGAGRLSRERGARAGGNDLAAAWTARETPAALADALFANRRHARLTRVRPQPALARLANGASDGIEPARGAAEPGPLRAARTRIAAAMQPWIDAPVRTRS</sequence>
<dbReference type="AlphaFoldDB" id="A0A0S2DBT6"/>